<dbReference type="Proteomes" id="UP001470288">
    <property type="component" value="Unassembled WGS sequence"/>
</dbReference>
<evidence type="ECO:0000256" key="2">
    <source>
        <dbReference type="ARBA" id="ARBA00022801"/>
    </source>
</evidence>
<sequence>MSLEIVNGGALTTVQDLGRFGYMNKGFQVSGAVDDQAMRLANILVGNDQKEAVLEATIMGPSIRFTAPAVIAMAGANMTPKLNGTAMPLYEAVEVHAGDTLVCGFAMTGCRGYLAVAGGFAVEPVLGSRSTNLKCGLGGYEGRALKTGDVLELRTEKATLPHMEKRKVNAAEGSFQTPVSVDKLPVLRVVPGPQSEYFTEKGQKTFAEQAYTVTQDSNRMACKLTGEAIEFVTSGDIISDGITTGSVQISSSGMPIVMLADHQTTGGYAKIGTVISTDIPAIGQRKPGEKVRFSYISVEEAQKLNLERKKYLDTLDKKING</sequence>
<keyword evidence="3" id="KW-0067">ATP-binding</keyword>
<dbReference type="PANTHER" id="PTHR43309">
    <property type="entry name" value="5-OXOPROLINASE SUBUNIT C"/>
    <property type="match status" value="1"/>
</dbReference>
<dbReference type="EMBL" id="JBBMFC010000039">
    <property type="protein sequence ID" value="MEQ2580032.1"/>
    <property type="molecule type" value="Genomic_DNA"/>
</dbReference>
<dbReference type="InterPro" id="IPR003778">
    <property type="entry name" value="CT_A_B"/>
</dbReference>
<dbReference type="RefSeq" id="WP_349145124.1">
    <property type="nucleotide sequence ID" value="NZ_JBBMFC010000039.1"/>
</dbReference>
<evidence type="ECO:0000256" key="1">
    <source>
        <dbReference type="ARBA" id="ARBA00022741"/>
    </source>
</evidence>
<keyword evidence="1" id="KW-0547">Nucleotide-binding</keyword>
<reference evidence="5 6" key="1">
    <citation type="submission" date="2024-03" db="EMBL/GenBank/DDBJ databases">
        <title>Human intestinal bacterial collection.</title>
        <authorList>
            <person name="Pauvert C."/>
            <person name="Hitch T.C.A."/>
            <person name="Clavel T."/>
        </authorList>
    </citation>
    <scope>NUCLEOTIDE SEQUENCE [LARGE SCALE GENOMIC DNA]</scope>
    <source>
        <strain evidence="5 6">CLA-AA-H78B</strain>
    </source>
</reference>
<dbReference type="Pfam" id="PF02626">
    <property type="entry name" value="CT_A_B"/>
    <property type="match status" value="1"/>
</dbReference>
<evidence type="ECO:0000313" key="5">
    <source>
        <dbReference type="EMBL" id="MEQ2580032.1"/>
    </source>
</evidence>
<gene>
    <name evidence="5" type="ORF">WMO62_14560</name>
</gene>
<dbReference type="SUPFAM" id="SSF50891">
    <property type="entry name" value="Cyclophilin-like"/>
    <property type="match status" value="1"/>
</dbReference>
<evidence type="ECO:0000256" key="3">
    <source>
        <dbReference type="ARBA" id="ARBA00022840"/>
    </source>
</evidence>
<proteinExistence type="predicted"/>
<feature type="domain" description="Carboxyltransferase" evidence="4">
    <location>
        <begin position="24"/>
        <end position="311"/>
    </location>
</feature>
<dbReference type="SMART" id="SM00797">
    <property type="entry name" value="AHS2"/>
    <property type="match status" value="1"/>
</dbReference>
<dbReference type="Gene3D" id="2.40.100.10">
    <property type="entry name" value="Cyclophilin-like"/>
    <property type="match status" value="1"/>
</dbReference>
<evidence type="ECO:0000259" key="4">
    <source>
        <dbReference type="SMART" id="SM00797"/>
    </source>
</evidence>
<keyword evidence="6" id="KW-1185">Reference proteome</keyword>
<name>A0ABV1I4A7_9FIRM</name>
<accession>A0ABV1I4A7</accession>
<evidence type="ECO:0000313" key="6">
    <source>
        <dbReference type="Proteomes" id="UP001470288"/>
    </source>
</evidence>
<dbReference type="InterPro" id="IPR029000">
    <property type="entry name" value="Cyclophilin-like_dom_sf"/>
</dbReference>
<organism evidence="5 6">
    <name type="scientific">Hominiventricola aquisgranensis</name>
    <dbReference type="NCBI Taxonomy" id="3133164"/>
    <lineage>
        <taxon>Bacteria</taxon>
        <taxon>Bacillati</taxon>
        <taxon>Bacillota</taxon>
        <taxon>Clostridia</taxon>
        <taxon>Lachnospirales</taxon>
        <taxon>Lachnospiraceae</taxon>
        <taxon>Hominiventricola</taxon>
    </lineage>
</organism>
<dbReference type="PANTHER" id="PTHR43309:SF5">
    <property type="entry name" value="5-OXOPROLINASE SUBUNIT C"/>
    <property type="match status" value="1"/>
</dbReference>
<dbReference type="InterPro" id="IPR052708">
    <property type="entry name" value="PxpC"/>
</dbReference>
<comment type="caution">
    <text evidence="5">The sequence shown here is derived from an EMBL/GenBank/DDBJ whole genome shotgun (WGS) entry which is preliminary data.</text>
</comment>
<dbReference type="NCBIfam" id="TIGR00724">
    <property type="entry name" value="urea_amlyse_rel"/>
    <property type="match status" value="1"/>
</dbReference>
<keyword evidence="2" id="KW-0378">Hydrolase</keyword>
<protein>
    <submittedName>
        <fullName evidence="5">Biotin-dependent carboxyltransferase family protein</fullName>
    </submittedName>
</protein>